<organism evidence="5 6">
    <name type="scientific">Aquibium pacificus</name>
    <dbReference type="NCBI Taxonomy" id="3153579"/>
    <lineage>
        <taxon>Bacteria</taxon>
        <taxon>Pseudomonadati</taxon>
        <taxon>Pseudomonadota</taxon>
        <taxon>Alphaproteobacteria</taxon>
        <taxon>Hyphomicrobiales</taxon>
        <taxon>Phyllobacteriaceae</taxon>
        <taxon>Aquibium</taxon>
    </lineage>
</organism>
<dbReference type="InterPro" id="IPR045851">
    <property type="entry name" value="AMP-bd_C_sf"/>
</dbReference>
<dbReference type="Pfam" id="PF00501">
    <property type="entry name" value="AMP-binding"/>
    <property type="match status" value="1"/>
</dbReference>
<dbReference type="InterPro" id="IPR042099">
    <property type="entry name" value="ANL_N_sf"/>
</dbReference>
<dbReference type="InterPro" id="IPR020845">
    <property type="entry name" value="AMP-binding_CS"/>
</dbReference>
<comment type="caution">
    <text evidence="5">The sequence shown here is derived from an EMBL/GenBank/DDBJ whole genome shotgun (WGS) entry which is preliminary data.</text>
</comment>
<comment type="similarity">
    <text evidence="1">Belongs to the ATP-dependent AMP-binding enzyme family.</text>
</comment>
<dbReference type="NCBIfam" id="NF009233">
    <property type="entry name" value="PRK12583.1"/>
    <property type="match status" value="1"/>
</dbReference>
<gene>
    <name evidence="5" type="ORF">ABGN05_12845</name>
</gene>
<name>A0ABV3SIH1_9HYPH</name>
<dbReference type="Proteomes" id="UP001556692">
    <property type="component" value="Unassembled WGS sequence"/>
</dbReference>
<dbReference type="PANTHER" id="PTHR43201">
    <property type="entry name" value="ACYL-COA SYNTHETASE"/>
    <property type="match status" value="1"/>
</dbReference>
<dbReference type="InterPro" id="IPR000873">
    <property type="entry name" value="AMP-dep_synth/lig_dom"/>
</dbReference>
<dbReference type="PROSITE" id="PS00455">
    <property type="entry name" value="AMP_BINDING"/>
    <property type="match status" value="1"/>
</dbReference>
<evidence type="ECO:0000313" key="6">
    <source>
        <dbReference type="Proteomes" id="UP001556692"/>
    </source>
</evidence>
<proteinExistence type="inferred from homology"/>
<dbReference type="InterPro" id="IPR025110">
    <property type="entry name" value="AMP-bd_C"/>
</dbReference>
<dbReference type="RefSeq" id="WP_367954453.1">
    <property type="nucleotide sequence ID" value="NZ_JBDPGJ010000003.1"/>
</dbReference>
<keyword evidence="2" id="KW-0436">Ligase</keyword>
<evidence type="ECO:0000256" key="1">
    <source>
        <dbReference type="ARBA" id="ARBA00006432"/>
    </source>
</evidence>
<dbReference type="Gene3D" id="3.40.50.12780">
    <property type="entry name" value="N-terminal domain of ligase-like"/>
    <property type="match status" value="1"/>
</dbReference>
<feature type="domain" description="AMP-binding enzyme C-terminal" evidence="4">
    <location>
        <begin position="497"/>
        <end position="572"/>
    </location>
</feature>
<dbReference type="EMBL" id="JBDPGJ010000003">
    <property type="protein sequence ID" value="MEX0406558.1"/>
    <property type="molecule type" value="Genomic_DNA"/>
</dbReference>
<feature type="domain" description="AMP-dependent synthetase/ligase" evidence="3">
    <location>
        <begin position="59"/>
        <end position="446"/>
    </location>
</feature>
<evidence type="ECO:0000313" key="5">
    <source>
        <dbReference type="EMBL" id="MEX0406558.1"/>
    </source>
</evidence>
<accession>A0ABV3SIH1</accession>
<evidence type="ECO:0000259" key="4">
    <source>
        <dbReference type="Pfam" id="PF13193"/>
    </source>
</evidence>
<evidence type="ECO:0000259" key="3">
    <source>
        <dbReference type="Pfam" id="PF00501"/>
    </source>
</evidence>
<reference evidence="5 6" key="1">
    <citation type="submission" date="2024-05" db="EMBL/GenBank/DDBJ databases">
        <authorList>
            <person name="Jiang F."/>
        </authorList>
    </citation>
    <scope>NUCLEOTIDE SEQUENCE [LARGE SCALE GENOMIC DNA]</scope>
    <source>
        <strain evidence="5 6">LZ166</strain>
    </source>
</reference>
<dbReference type="PANTHER" id="PTHR43201:SF5">
    <property type="entry name" value="MEDIUM-CHAIN ACYL-COA LIGASE ACSF2, MITOCHONDRIAL"/>
    <property type="match status" value="1"/>
</dbReference>
<dbReference type="CDD" id="cd05917">
    <property type="entry name" value="FACL_like_2"/>
    <property type="match status" value="1"/>
</dbReference>
<dbReference type="SUPFAM" id="SSF56801">
    <property type="entry name" value="Acetyl-CoA synthetase-like"/>
    <property type="match status" value="1"/>
</dbReference>
<protein>
    <submittedName>
        <fullName evidence="5">AMP-binding protein</fullName>
    </submittedName>
</protein>
<sequence>MNRLSEPLGGVLSKSLLTREAEPVVDPAALKPREDKSWVVGDRSVPLLRQTIPQALAQTVARLGYRQAAIFCEAGRRYTWSEFAREVDAVAAGLLALGLEKGDRIGIWSPNRPEWLVTQFATARVGLVLVTINPAYRLSELEYVLNKVGCKALVTAARFKSSDYLEMIRSLAPELETAEPGRLQARRVPSLRAVIRMGAEKSPGMLSFDDLAHLAGPAQMRRVDAVSATLDPDEAINIQFTSGTTGAPKGATLTHANILNNADMVTRTIRLTEADRLCIPVPLYHCFGMVMGTLGCVTKGAAMVFPGEGFDATSALKAVAGERCTGFYGVPTMFVAMLDHPDFRRSDVTSLRTGIMAGAPCPIEVMKRVVSDLHMPEVTIAYGMTETSPVSFQSHVDDPLEKRVSTVGRIHPHVEVKVIDETGQTVPVGVSGELCTRGYSVMKGYWDDADKTAEAIDADGWMHTGDLATIDGDGYCNIVGRVKDMVIRGGENVYPREVEEFLYRHPKVAQVQVFGVPDERYGEELAAWIVLHPHEEATEEEIRAFCRGQIAHYKVPRHVRFKDALPMTVTGKPQKFIMRDEMVAELGLTESKTA</sequence>
<keyword evidence="6" id="KW-1185">Reference proteome</keyword>
<dbReference type="Pfam" id="PF13193">
    <property type="entry name" value="AMP-binding_C"/>
    <property type="match status" value="1"/>
</dbReference>
<evidence type="ECO:0000256" key="2">
    <source>
        <dbReference type="ARBA" id="ARBA00022598"/>
    </source>
</evidence>
<dbReference type="Gene3D" id="3.30.300.30">
    <property type="match status" value="1"/>
</dbReference>